<protein>
    <submittedName>
        <fullName evidence="2">IS66 family transposase</fullName>
    </submittedName>
</protein>
<accession>A0A8X7CHY4</accession>
<reference evidence="2" key="1">
    <citation type="submission" date="2020-08" db="EMBL/GenBank/DDBJ databases">
        <title>Multicomponent nature underlies the extraordinary mechanical properties of spider dragline silk.</title>
        <authorList>
            <person name="Kono N."/>
            <person name="Nakamura H."/>
            <person name="Mori M."/>
            <person name="Yoshida Y."/>
            <person name="Ohtoshi R."/>
            <person name="Malay A.D."/>
            <person name="Moran D.A.P."/>
            <person name="Tomita M."/>
            <person name="Numata K."/>
            <person name="Arakawa K."/>
        </authorList>
    </citation>
    <scope>NUCLEOTIDE SEQUENCE</scope>
</reference>
<name>A0A8X7CHY4_9ARAC</name>
<evidence type="ECO:0000313" key="2">
    <source>
        <dbReference type="EMBL" id="GFY65212.1"/>
    </source>
</evidence>
<comment type="caution">
    <text evidence="2">The sequence shown here is derived from an EMBL/GenBank/DDBJ whole genome shotgun (WGS) entry which is preliminary data.</text>
</comment>
<proteinExistence type="predicted"/>
<keyword evidence="3" id="KW-1185">Reference proteome</keyword>
<dbReference type="GO" id="GO:0006313">
    <property type="term" value="P:DNA transposition"/>
    <property type="evidence" value="ECO:0007669"/>
    <property type="project" value="InterPro"/>
</dbReference>
<dbReference type="Proteomes" id="UP000886998">
    <property type="component" value="Unassembled WGS sequence"/>
</dbReference>
<dbReference type="InterPro" id="IPR002559">
    <property type="entry name" value="Transposase_11"/>
</dbReference>
<dbReference type="GO" id="GO:0003677">
    <property type="term" value="F:DNA binding"/>
    <property type="evidence" value="ECO:0007669"/>
    <property type="project" value="InterPro"/>
</dbReference>
<dbReference type="PANTHER" id="PTHR30007:SF0">
    <property type="entry name" value="TRANSPOSASE"/>
    <property type="match status" value="1"/>
</dbReference>
<dbReference type="GO" id="GO:0004803">
    <property type="term" value="F:transposase activity"/>
    <property type="evidence" value="ECO:0007669"/>
    <property type="project" value="InterPro"/>
</dbReference>
<gene>
    <name evidence="2" type="primary">COM42_06015</name>
    <name evidence="2" type="ORF">TNIN_37141</name>
</gene>
<dbReference type="PANTHER" id="PTHR30007">
    <property type="entry name" value="PHP DOMAIN PROTEIN"/>
    <property type="match status" value="1"/>
</dbReference>
<dbReference type="Pfam" id="PF01609">
    <property type="entry name" value="DDE_Tnp_1"/>
    <property type="match status" value="1"/>
</dbReference>
<dbReference type="AlphaFoldDB" id="A0A8X7CHY4"/>
<evidence type="ECO:0000259" key="1">
    <source>
        <dbReference type="Pfam" id="PF01609"/>
    </source>
</evidence>
<evidence type="ECO:0000313" key="3">
    <source>
        <dbReference type="Proteomes" id="UP000886998"/>
    </source>
</evidence>
<organism evidence="2 3">
    <name type="scientific">Trichonephila inaurata madagascariensis</name>
    <dbReference type="NCBI Taxonomy" id="2747483"/>
    <lineage>
        <taxon>Eukaryota</taxon>
        <taxon>Metazoa</taxon>
        <taxon>Ecdysozoa</taxon>
        <taxon>Arthropoda</taxon>
        <taxon>Chelicerata</taxon>
        <taxon>Arachnida</taxon>
        <taxon>Araneae</taxon>
        <taxon>Araneomorphae</taxon>
        <taxon>Entelegynae</taxon>
        <taxon>Araneoidea</taxon>
        <taxon>Nephilidae</taxon>
        <taxon>Trichonephila</taxon>
        <taxon>Trichonephila inaurata</taxon>
    </lineage>
</organism>
<feature type="domain" description="Transposase IS4-like" evidence="1">
    <location>
        <begin position="7"/>
        <end position="103"/>
    </location>
</feature>
<dbReference type="EMBL" id="BMAV01015538">
    <property type="protein sequence ID" value="GFY65212.1"/>
    <property type="molecule type" value="Genomic_DNA"/>
</dbReference>
<sequence length="235" mass="26047">MIGKNKTPSVGIIDSQSVKNYSKRGSRGYDAGKNKGQKTPIIVDTVGLVIAAEVHSASIQDRDSALNLLPAKCKVPTLRKFLADQGYIENKALKIENAELRERLGLSSKNSSIPSSKELYKIKRISRKAKGIGGQVGHKGSFRANMDADEGIKVELSSTCECRGRLQYAKPYIQKVDLPEIKPYVVEYQPEHGRCRKCGKEEAANYQKVLHQIHLDQGLSQNRSVQRVLQNSNAK</sequence>